<evidence type="ECO:0000313" key="2">
    <source>
        <dbReference type="Proteomes" id="UP001465976"/>
    </source>
</evidence>
<dbReference type="Gene3D" id="3.80.10.10">
    <property type="entry name" value="Ribonuclease Inhibitor"/>
    <property type="match status" value="1"/>
</dbReference>
<proteinExistence type="predicted"/>
<organism evidence="1 2">
    <name type="scientific">Marasmius crinis-equi</name>
    <dbReference type="NCBI Taxonomy" id="585013"/>
    <lineage>
        <taxon>Eukaryota</taxon>
        <taxon>Fungi</taxon>
        <taxon>Dikarya</taxon>
        <taxon>Basidiomycota</taxon>
        <taxon>Agaricomycotina</taxon>
        <taxon>Agaricomycetes</taxon>
        <taxon>Agaricomycetidae</taxon>
        <taxon>Agaricales</taxon>
        <taxon>Marasmiineae</taxon>
        <taxon>Marasmiaceae</taxon>
        <taxon>Marasmius</taxon>
    </lineage>
</organism>
<name>A0ABR3ERC0_9AGAR</name>
<dbReference type="InterPro" id="IPR032675">
    <property type="entry name" value="LRR_dom_sf"/>
</dbReference>
<reference evidence="1 2" key="1">
    <citation type="submission" date="2024-02" db="EMBL/GenBank/DDBJ databases">
        <title>A draft genome for the cacao thread blight pathogen Marasmius crinis-equi.</title>
        <authorList>
            <person name="Cohen S.P."/>
            <person name="Baruah I.K."/>
            <person name="Amoako-Attah I."/>
            <person name="Bukari Y."/>
            <person name="Meinhardt L.W."/>
            <person name="Bailey B.A."/>
        </authorList>
    </citation>
    <scope>NUCLEOTIDE SEQUENCE [LARGE SCALE GENOMIC DNA]</scope>
    <source>
        <strain evidence="1 2">GH-76</strain>
    </source>
</reference>
<dbReference type="SUPFAM" id="SSF52047">
    <property type="entry name" value="RNI-like"/>
    <property type="match status" value="1"/>
</dbReference>
<keyword evidence="2" id="KW-1185">Reference proteome</keyword>
<sequence length="155" mass="17840">MKSSLERIRWNELDVNTIQGWGIFINLDNIQHLEVDCLEDTEWMKYARENGLFRGLKHLSFRITHDPEYSSGSADELKSILNDFISSCTHLESLSIVNYHGYIDLPSILHRHGKSLQSLALHQMESTEGSRPILTQEDLNLVLSEAPHLERLVLD</sequence>
<protein>
    <submittedName>
        <fullName evidence="1">Uncharacterized protein</fullName>
    </submittedName>
</protein>
<accession>A0ABR3ERC0</accession>
<gene>
    <name evidence="1" type="ORF">V5O48_016669</name>
</gene>
<dbReference type="EMBL" id="JBAHYK010002303">
    <property type="protein sequence ID" value="KAL0565350.1"/>
    <property type="molecule type" value="Genomic_DNA"/>
</dbReference>
<evidence type="ECO:0000313" key="1">
    <source>
        <dbReference type="EMBL" id="KAL0565350.1"/>
    </source>
</evidence>
<feature type="non-terminal residue" evidence="1">
    <location>
        <position position="155"/>
    </location>
</feature>
<dbReference type="Proteomes" id="UP001465976">
    <property type="component" value="Unassembled WGS sequence"/>
</dbReference>
<comment type="caution">
    <text evidence="1">The sequence shown here is derived from an EMBL/GenBank/DDBJ whole genome shotgun (WGS) entry which is preliminary data.</text>
</comment>